<gene>
    <name evidence="1" type="ORF">JZO85_20230</name>
</gene>
<dbReference type="Gene3D" id="3.30.1240.10">
    <property type="match status" value="1"/>
</dbReference>
<dbReference type="SFLD" id="SFLDS00003">
    <property type="entry name" value="Haloacid_Dehalogenase"/>
    <property type="match status" value="1"/>
</dbReference>
<comment type="caution">
    <text evidence="1">The sequence shown here is derived from an EMBL/GenBank/DDBJ whole genome shotgun (WGS) entry which is preliminary data.</text>
</comment>
<dbReference type="InterPro" id="IPR000150">
    <property type="entry name" value="Cof"/>
</dbReference>
<keyword evidence="1" id="KW-0378">Hydrolase</keyword>
<evidence type="ECO:0000313" key="1">
    <source>
        <dbReference type="EMBL" id="MBO0454594.1"/>
    </source>
</evidence>
<dbReference type="Proteomes" id="UP000664495">
    <property type="component" value="Unassembled WGS sequence"/>
</dbReference>
<dbReference type="Gene3D" id="3.40.50.1000">
    <property type="entry name" value="HAD superfamily/HAD-like"/>
    <property type="match status" value="1"/>
</dbReference>
<dbReference type="InterPro" id="IPR023214">
    <property type="entry name" value="HAD_sf"/>
</dbReference>
<dbReference type="SFLD" id="SFLDG01140">
    <property type="entry name" value="C2.B:_Phosphomannomutase_and_P"/>
    <property type="match status" value="1"/>
</dbReference>
<organism evidence="1 2">
    <name type="scientific">Candidatus Enterococcus murrayae</name>
    <dbReference type="NCBI Taxonomy" id="2815321"/>
    <lineage>
        <taxon>Bacteria</taxon>
        <taxon>Bacillati</taxon>
        <taxon>Bacillota</taxon>
        <taxon>Bacilli</taxon>
        <taxon>Lactobacillales</taxon>
        <taxon>Enterococcaceae</taxon>
        <taxon>Enterococcus</taxon>
    </lineage>
</organism>
<evidence type="ECO:0000313" key="2">
    <source>
        <dbReference type="Proteomes" id="UP000664495"/>
    </source>
</evidence>
<name>A0ABS3HMC3_9ENTE</name>
<dbReference type="EMBL" id="JAFLVR010000066">
    <property type="protein sequence ID" value="MBO0454594.1"/>
    <property type="molecule type" value="Genomic_DNA"/>
</dbReference>
<dbReference type="Pfam" id="PF08282">
    <property type="entry name" value="Hydrolase_3"/>
    <property type="match status" value="1"/>
</dbReference>
<sequence>MNDYRVAFFDIDGTLVDNQLPHHLPFLDRIPESAKQALKQLKENNIEPVIASGRHHRIIDEFASTLGVDSIISSNGNCVHYRGEMIHQTTMSPILVKELLDHLRERQIECLIETPQNLFCFESNKYMGQQIVKDNILKEEDPLPENIVQLLVPWNETIDYQLDPDSILVAEKVAPVAASIHLRTGTKAAGVQKICNTMNVSLDQALAFGDEENDFTMFETVGFPVAMGNATPALKEKASHITSAVSDDGIWKACIELGLIINKRD</sequence>
<keyword evidence="2" id="KW-1185">Reference proteome</keyword>
<accession>A0ABS3HMC3</accession>
<dbReference type="NCBIfam" id="TIGR00099">
    <property type="entry name" value="Cof-subfamily"/>
    <property type="match status" value="1"/>
</dbReference>
<protein>
    <submittedName>
        <fullName evidence="1">Cof-type HAD-IIB family hydrolase</fullName>
    </submittedName>
</protein>
<reference evidence="1 2" key="1">
    <citation type="submission" date="2021-03" db="EMBL/GenBank/DDBJ databases">
        <title>Enterococcal diversity collection.</title>
        <authorList>
            <person name="Gilmore M.S."/>
            <person name="Schwartzman J."/>
            <person name="Van Tyne D."/>
            <person name="Martin M."/>
            <person name="Earl A.M."/>
            <person name="Manson A.L."/>
            <person name="Straub T."/>
            <person name="Salamzade R."/>
            <person name="Saavedra J."/>
            <person name="Lebreton F."/>
            <person name="Prichula J."/>
            <person name="Schaufler K."/>
            <person name="Gaca A."/>
            <person name="Sgardioli B."/>
            <person name="Wagenaar J."/>
            <person name="Strong T."/>
        </authorList>
    </citation>
    <scope>NUCLEOTIDE SEQUENCE [LARGE SCALE GENOMIC DNA]</scope>
    <source>
        <strain evidence="1 2">MJM16</strain>
    </source>
</reference>
<proteinExistence type="predicted"/>
<dbReference type="InterPro" id="IPR006379">
    <property type="entry name" value="HAD-SF_hydro_IIB"/>
</dbReference>
<dbReference type="GO" id="GO:0016787">
    <property type="term" value="F:hydrolase activity"/>
    <property type="evidence" value="ECO:0007669"/>
    <property type="project" value="UniProtKB-KW"/>
</dbReference>
<dbReference type="PANTHER" id="PTHR10000:SF25">
    <property type="entry name" value="PHOSPHATASE YKRA-RELATED"/>
    <property type="match status" value="1"/>
</dbReference>
<dbReference type="InterPro" id="IPR036412">
    <property type="entry name" value="HAD-like_sf"/>
</dbReference>
<dbReference type="SUPFAM" id="SSF56784">
    <property type="entry name" value="HAD-like"/>
    <property type="match status" value="1"/>
</dbReference>
<dbReference type="NCBIfam" id="TIGR01484">
    <property type="entry name" value="HAD-SF-IIB"/>
    <property type="match status" value="1"/>
</dbReference>
<dbReference type="PANTHER" id="PTHR10000">
    <property type="entry name" value="PHOSPHOSERINE PHOSPHATASE"/>
    <property type="match status" value="1"/>
</dbReference>